<dbReference type="OrthoDB" id="3040861at2759"/>
<reference evidence="3" key="1">
    <citation type="submission" date="2020-05" db="EMBL/GenBank/DDBJ databases">
        <title>Mycena genomes resolve the evolution of fungal bioluminescence.</title>
        <authorList>
            <person name="Tsai I.J."/>
        </authorList>
    </citation>
    <scope>NUCLEOTIDE SEQUENCE</scope>
    <source>
        <strain evidence="3">160909Yilan</strain>
    </source>
</reference>
<name>A0A8H6Z9Q2_9AGAR</name>
<gene>
    <name evidence="3" type="ORF">MSAN_00498100</name>
</gene>
<evidence type="ECO:0000256" key="1">
    <source>
        <dbReference type="SAM" id="MobiDB-lite"/>
    </source>
</evidence>
<organism evidence="3 4">
    <name type="scientific">Mycena sanguinolenta</name>
    <dbReference type="NCBI Taxonomy" id="230812"/>
    <lineage>
        <taxon>Eukaryota</taxon>
        <taxon>Fungi</taxon>
        <taxon>Dikarya</taxon>
        <taxon>Basidiomycota</taxon>
        <taxon>Agaricomycotina</taxon>
        <taxon>Agaricomycetes</taxon>
        <taxon>Agaricomycetidae</taxon>
        <taxon>Agaricales</taxon>
        <taxon>Marasmiineae</taxon>
        <taxon>Mycenaceae</taxon>
        <taxon>Mycena</taxon>
    </lineage>
</organism>
<dbReference type="Proteomes" id="UP000623467">
    <property type="component" value="Unassembled WGS sequence"/>
</dbReference>
<keyword evidence="4" id="KW-1185">Reference proteome</keyword>
<proteinExistence type="predicted"/>
<dbReference type="AlphaFoldDB" id="A0A8H6Z9Q2"/>
<evidence type="ECO:0000259" key="2">
    <source>
        <dbReference type="Pfam" id="PF20231"/>
    </source>
</evidence>
<comment type="caution">
    <text evidence="3">The sequence shown here is derived from an EMBL/GenBank/DDBJ whole genome shotgun (WGS) entry which is preliminary data.</text>
</comment>
<dbReference type="InterPro" id="IPR046496">
    <property type="entry name" value="DUF6589"/>
</dbReference>
<sequence length="933" mass="104839">MPDTPAAASTTQFISISRKRAPKSRSMVPGTSKFTLDDTVTVPTVSLHQNTLQTPIHDSGLNFRPPITPISLPRSFAYRQPCPTVPLTRSDAPPTLNCFHDPREPLADLCDDLPEYPLPNTFPEPVPTPSLPKPRFSRSQHIQNVLTTLREHNISPVDVLIQVLDPDHPEDRYRTHLYRQESTKLSVLVNTIMDDEAGKRKLLQVMQPHLLDFACQIVSEQMQERREQSFLPGINAITPAFIDSWSIEEEHNPTPFLTQILEAAAQTDRGRAQNKIKRPEKICAIITRQLLYQSSNKCLAFQAEFGLFLWSTGCARQTIDALFRCGLSICYDGVLTLIESISHFCDRDSAQTALDIHAFNYDNMNLTTSIFVEQRGSSGPSKVTSGTFGVLYKLRNALPDHMLIAPIMKRFKVAPGLHFNRDIKPSPSQLVSFHDQLLIVVIRILTTHTTGFDYLANNPLVQHKERRVIPAGYITHQSPTRATTIEEATVRGNLLYHDEIYLNQFHRTSDSLSTYAIPSFNDQLTNARIRAAQVLRAQDTNAWNRREVFQLGFGLFHLCLNLVWALLHVHRGHINDSGSLAYFFSLMEKTRLSNDQPDYHTLLAALTQILEGLIINAWRRECGSVSLQTFAELKPSAQQLRDIAARILTEYATAIPALPSSQPNDQTSDEDSAESSEESVSHMSTPPLPAALNPKDDVAFSNIRLLTRDLLVVAALVRAIADGDFGRVEDMLPQLAMMFRGAGCNKYCTEILHFLHNLKHVWTPEFGDIMRDNMIIRLSQGHCMPMDLNIEHLIGYLKTLLQAKGMTSTWDRLGNISAAIVHLQRVKKKVAEALNGAYRNTSHTTPDTSQMVFRVANKAASERLQQFVMGRANNDRRKLTKDILLVGEEKINSSTLKTFNKKLTAMIEGHSFEEEEDECPAAMLTLGDESSVD</sequence>
<dbReference type="Pfam" id="PF20231">
    <property type="entry name" value="DUF6589"/>
    <property type="match status" value="1"/>
</dbReference>
<dbReference type="EMBL" id="JACAZH010000003">
    <property type="protein sequence ID" value="KAF7372916.1"/>
    <property type="molecule type" value="Genomic_DNA"/>
</dbReference>
<evidence type="ECO:0000313" key="4">
    <source>
        <dbReference type="Proteomes" id="UP000623467"/>
    </source>
</evidence>
<feature type="compositionally biased region" description="Acidic residues" evidence="1">
    <location>
        <begin position="667"/>
        <end position="677"/>
    </location>
</feature>
<evidence type="ECO:0000313" key="3">
    <source>
        <dbReference type="EMBL" id="KAF7372916.1"/>
    </source>
</evidence>
<accession>A0A8H6Z9Q2</accession>
<protein>
    <recommendedName>
        <fullName evidence="2">DUF6589 domain-containing protein</fullName>
    </recommendedName>
</protein>
<feature type="domain" description="DUF6589" evidence="2">
    <location>
        <begin position="417"/>
        <end position="843"/>
    </location>
</feature>
<feature type="region of interest" description="Disordered" evidence="1">
    <location>
        <begin position="657"/>
        <end position="690"/>
    </location>
</feature>